<proteinExistence type="predicted"/>
<gene>
    <name evidence="1" type="primary">Necator_chrII.g6356</name>
    <name evidence="1" type="ORF">RB195_018563</name>
</gene>
<sequence>MPEGNMESLARNIRLVTMNRRSLSSELQKAALSRLLLYLHAPFTALQETRIRDRSIINIDNYTIHRDDADERKVRGCETSVRNDYNDSVDEFGSASPRCAFVRLQDRRGL</sequence>
<protein>
    <submittedName>
        <fullName evidence="1">Uncharacterized protein</fullName>
    </submittedName>
</protein>
<dbReference type="Proteomes" id="UP001303046">
    <property type="component" value="Unassembled WGS sequence"/>
</dbReference>
<dbReference type="Gene3D" id="3.60.10.10">
    <property type="entry name" value="Endonuclease/exonuclease/phosphatase"/>
    <property type="match status" value="1"/>
</dbReference>
<reference evidence="1 2" key="1">
    <citation type="submission" date="2023-08" db="EMBL/GenBank/DDBJ databases">
        <title>A Necator americanus chromosomal reference genome.</title>
        <authorList>
            <person name="Ilik V."/>
            <person name="Petrzelkova K.J."/>
            <person name="Pardy F."/>
            <person name="Fuh T."/>
            <person name="Niatou-Singa F.S."/>
            <person name="Gouil Q."/>
            <person name="Baker L."/>
            <person name="Ritchie M.E."/>
            <person name="Jex A.R."/>
            <person name="Gazzola D."/>
            <person name="Li H."/>
            <person name="Toshio Fujiwara R."/>
            <person name="Zhan B."/>
            <person name="Aroian R.V."/>
            <person name="Pafco B."/>
            <person name="Schwarz E.M."/>
        </authorList>
    </citation>
    <scope>NUCLEOTIDE SEQUENCE [LARGE SCALE GENOMIC DNA]</scope>
    <source>
        <strain evidence="1 2">Aroian</strain>
        <tissue evidence="1">Whole animal</tissue>
    </source>
</reference>
<evidence type="ECO:0000313" key="2">
    <source>
        <dbReference type="Proteomes" id="UP001303046"/>
    </source>
</evidence>
<name>A0ABR1CBY5_NECAM</name>
<dbReference type="EMBL" id="JAVFWL010000002">
    <property type="protein sequence ID" value="KAK6735421.1"/>
    <property type="molecule type" value="Genomic_DNA"/>
</dbReference>
<comment type="caution">
    <text evidence="1">The sequence shown here is derived from an EMBL/GenBank/DDBJ whole genome shotgun (WGS) entry which is preliminary data.</text>
</comment>
<organism evidence="1 2">
    <name type="scientific">Necator americanus</name>
    <name type="common">Human hookworm</name>
    <dbReference type="NCBI Taxonomy" id="51031"/>
    <lineage>
        <taxon>Eukaryota</taxon>
        <taxon>Metazoa</taxon>
        <taxon>Ecdysozoa</taxon>
        <taxon>Nematoda</taxon>
        <taxon>Chromadorea</taxon>
        <taxon>Rhabditida</taxon>
        <taxon>Rhabditina</taxon>
        <taxon>Rhabditomorpha</taxon>
        <taxon>Strongyloidea</taxon>
        <taxon>Ancylostomatidae</taxon>
        <taxon>Bunostominae</taxon>
        <taxon>Necator</taxon>
    </lineage>
</organism>
<keyword evidence="2" id="KW-1185">Reference proteome</keyword>
<accession>A0ABR1CBY5</accession>
<dbReference type="InterPro" id="IPR036691">
    <property type="entry name" value="Endo/exonu/phosph_ase_sf"/>
</dbReference>
<evidence type="ECO:0000313" key="1">
    <source>
        <dbReference type="EMBL" id="KAK6735421.1"/>
    </source>
</evidence>